<comment type="cofactor">
    <cofactor evidence="1 10">
        <name>Mg(2+)</name>
        <dbReference type="ChEBI" id="CHEBI:18420"/>
    </cofactor>
</comment>
<reference evidence="15" key="1">
    <citation type="submission" date="2017-04" db="EMBL/GenBank/DDBJ databases">
        <title>Function of individual gut microbiota members based on whole genome sequencing of pure cultures obtained from chicken caecum.</title>
        <authorList>
            <person name="Medvecky M."/>
            <person name="Cejkova D."/>
            <person name="Polansky O."/>
            <person name="Karasova D."/>
            <person name="Kubasova T."/>
            <person name="Cizek A."/>
            <person name="Rychlik I."/>
        </authorList>
    </citation>
    <scope>NUCLEOTIDE SEQUENCE [LARGE SCALE GENOMIC DNA]</scope>
    <source>
        <strain evidence="15">An90</strain>
    </source>
</reference>
<evidence type="ECO:0000256" key="4">
    <source>
        <dbReference type="ARBA" id="ARBA00022679"/>
    </source>
</evidence>
<dbReference type="HAMAP" id="MF_00185">
    <property type="entry name" value="IPP_trans"/>
    <property type="match status" value="1"/>
</dbReference>
<protein>
    <recommendedName>
        <fullName evidence="10">tRNA dimethylallyltransferase</fullName>
        <ecNumber evidence="10">2.5.1.75</ecNumber>
    </recommendedName>
    <alternativeName>
        <fullName evidence="10">Dimethylallyl diphosphate:tRNA dimethylallyltransferase</fullName>
        <shortName evidence="10">DMAPP:tRNA dimethylallyltransferase</shortName>
        <shortName evidence="10">DMATase</shortName>
    </alternativeName>
    <alternativeName>
        <fullName evidence="10">Isopentenyl-diphosphate:tRNA isopentenyltransferase</fullName>
        <shortName evidence="10">IPP transferase</shortName>
        <shortName evidence="10">IPPT</shortName>
        <shortName evidence="10">IPTase</shortName>
    </alternativeName>
</protein>
<feature type="binding site" evidence="10">
    <location>
        <begin position="13"/>
        <end position="20"/>
    </location>
    <ligand>
        <name>ATP</name>
        <dbReference type="ChEBI" id="CHEBI:30616"/>
    </ligand>
</feature>
<feature type="binding site" evidence="10">
    <location>
        <begin position="15"/>
        <end position="20"/>
    </location>
    <ligand>
        <name>substrate</name>
    </ligand>
</feature>
<dbReference type="EMBL" id="NFHB01000003">
    <property type="protein sequence ID" value="OUN03837.1"/>
    <property type="molecule type" value="Genomic_DNA"/>
</dbReference>
<dbReference type="EC" id="2.5.1.75" evidence="10"/>
<accession>A0A1Y3QZM8</accession>
<evidence type="ECO:0000256" key="10">
    <source>
        <dbReference type="HAMAP-Rule" id="MF_00185"/>
    </source>
</evidence>
<evidence type="ECO:0000256" key="13">
    <source>
        <dbReference type="RuleBase" id="RU003785"/>
    </source>
</evidence>
<feature type="region of interest" description="Interaction with substrate tRNA" evidence="10">
    <location>
        <begin position="38"/>
        <end position="41"/>
    </location>
</feature>
<sequence length="303" mass="34014">MTTSTKRLVVIVGPTGSGKTDLSIRIALHYGAPILSTDSRQMYRGLPIGTAQPTADQLQAVEHHFIASHDLADNLSCGEYETQALACLERLFAGHDCVVAVGGSGLYVKALCEGMDDLPQADENLRRELAARLRTEGLEALAGQLRTLDPDYYAVVDRSNPARVVRALEVCLQTGQPYSRLRTGRRRERGFGIVKVGIDMPREELYGRIDRRVGQMLADGLEAEARAVYPYRGLNALQTVGYREFFDYFDGRISYDQAVELIKRNSRRYAKRQLTWFRRDAEIRWFGPDQTGAIINYIDFGES</sequence>
<keyword evidence="7 10" id="KW-0067">ATP-binding</keyword>
<dbReference type="AlphaFoldDB" id="A0A1Y3QZM8"/>
<dbReference type="Pfam" id="PF01715">
    <property type="entry name" value="IPPT"/>
    <property type="match status" value="1"/>
</dbReference>
<dbReference type="eggNOG" id="COG0324">
    <property type="taxonomic scope" value="Bacteria"/>
</dbReference>
<evidence type="ECO:0000313" key="15">
    <source>
        <dbReference type="Proteomes" id="UP000195772"/>
    </source>
</evidence>
<dbReference type="PANTHER" id="PTHR11088:SF60">
    <property type="entry name" value="TRNA DIMETHYLALLYLTRANSFERASE"/>
    <property type="match status" value="1"/>
</dbReference>
<name>A0A1Y3QZM8_9BACT</name>
<evidence type="ECO:0000256" key="2">
    <source>
        <dbReference type="ARBA" id="ARBA00003213"/>
    </source>
</evidence>
<keyword evidence="8 10" id="KW-0460">Magnesium</keyword>
<dbReference type="Gene3D" id="1.10.20.140">
    <property type="match status" value="1"/>
</dbReference>
<comment type="similarity">
    <text evidence="3 10 13">Belongs to the IPP transferase family.</text>
</comment>
<feature type="site" description="Interaction with substrate tRNA" evidence="10">
    <location>
        <position position="104"/>
    </location>
</feature>
<comment type="subunit">
    <text evidence="10">Monomer.</text>
</comment>
<evidence type="ECO:0000256" key="1">
    <source>
        <dbReference type="ARBA" id="ARBA00001946"/>
    </source>
</evidence>
<proteinExistence type="inferred from homology"/>
<dbReference type="GO" id="GO:0005524">
    <property type="term" value="F:ATP binding"/>
    <property type="evidence" value="ECO:0007669"/>
    <property type="project" value="UniProtKB-UniRule"/>
</dbReference>
<dbReference type="Gene3D" id="3.40.50.300">
    <property type="entry name" value="P-loop containing nucleotide triphosphate hydrolases"/>
    <property type="match status" value="1"/>
</dbReference>
<dbReference type="Proteomes" id="UP000195772">
    <property type="component" value="Unassembled WGS sequence"/>
</dbReference>
<dbReference type="OrthoDB" id="9776390at2"/>
<dbReference type="GO" id="GO:0006400">
    <property type="term" value="P:tRNA modification"/>
    <property type="evidence" value="ECO:0007669"/>
    <property type="project" value="TreeGrafter"/>
</dbReference>
<comment type="function">
    <text evidence="2 10 12">Catalyzes the transfer of a dimethylallyl group onto the adenine at position 37 in tRNAs that read codons beginning with uridine, leading to the formation of N6-(dimethylallyl)adenosine (i(6)A).</text>
</comment>
<dbReference type="GO" id="GO:0052381">
    <property type="term" value="F:tRNA dimethylallyltransferase activity"/>
    <property type="evidence" value="ECO:0007669"/>
    <property type="project" value="UniProtKB-UniRule"/>
</dbReference>
<evidence type="ECO:0000256" key="9">
    <source>
        <dbReference type="ARBA" id="ARBA00049563"/>
    </source>
</evidence>
<dbReference type="RefSeq" id="WP_087401619.1">
    <property type="nucleotide sequence ID" value="NZ_DAWEOI010000004.1"/>
</dbReference>
<evidence type="ECO:0000256" key="11">
    <source>
        <dbReference type="RuleBase" id="RU003783"/>
    </source>
</evidence>
<feature type="site" description="Interaction with substrate tRNA" evidence="10">
    <location>
        <position position="126"/>
    </location>
</feature>
<dbReference type="SUPFAM" id="SSF52540">
    <property type="entry name" value="P-loop containing nucleoside triphosphate hydrolases"/>
    <property type="match status" value="2"/>
</dbReference>
<dbReference type="NCBIfam" id="TIGR00174">
    <property type="entry name" value="miaA"/>
    <property type="match status" value="1"/>
</dbReference>
<evidence type="ECO:0000256" key="3">
    <source>
        <dbReference type="ARBA" id="ARBA00005842"/>
    </source>
</evidence>
<dbReference type="InterPro" id="IPR018022">
    <property type="entry name" value="IPT"/>
</dbReference>
<dbReference type="InterPro" id="IPR027417">
    <property type="entry name" value="P-loop_NTPase"/>
</dbReference>
<evidence type="ECO:0000256" key="12">
    <source>
        <dbReference type="RuleBase" id="RU003784"/>
    </source>
</evidence>
<dbReference type="InterPro" id="IPR039657">
    <property type="entry name" value="Dimethylallyltransferase"/>
</dbReference>
<keyword evidence="6 10" id="KW-0547">Nucleotide-binding</keyword>
<comment type="caution">
    <text evidence="14">The sequence shown here is derived from an EMBL/GenBank/DDBJ whole genome shotgun (WGS) entry which is preliminary data.</text>
</comment>
<keyword evidence="4 10" id="KW-0808">Transferase</keyword>
<evidence type="ECO:0000256" key="8">
    <source>
        <dbReference type="ARBA" id="ARBA00022842"/>
    </source>
</evidence>
<evidence type="ECO:0000313" key="14">
    <source>
        <dbReference type="EMBL" id="OUN03837.1"/>
    </source>
</evidence>
<evidence type="ECO:0000256" key="6">
    <source>
        <dbReference type="ARBA" id="ARBA00022741"/>
    </source>
</evidence>
<gene>
    <name evidence="10" type="primary">miaA</name>
    <name evidence="14" type="ORF">B5G41_05065</name>
</gene>
<evidence type="ECO:0000256" key="7">
    <source>
        <dbReference type="ARBA" id="ARBA00022840"/>
    </source>
</evidence>
<comment type="catalytic activity">
    <reaction evidence="9 10 11">
        <text>adenosine(37) in tRNA + dimethylallyl diphosphate = N(6)-dimethylallyladenosine(37) in tRNA + diphosphate</text>
        <dbReference type="Rhea" id="RHEA:26482"/>
        <dbReference type="Rhea" id="RHEA-COMP:10162"/>
        <dbReference type="Rhea" id="RHEA-COMP:10375"/>
        <dbReference type="ChEBI" id="CHEBI:33019"/>
        <dbReference type="ChEBI" id="CHEBI:57623"/>
        <dbReference type="ChEBI" id="CHEBI:74411"/>
        <dbReference type="ChEBI" id="CHEBI:74415"/>
        <dbReference type="EC" id="2.5.1.75"/>
    </reaction>
</comment>
<dbReference type="PANTHER" id="PTHR11088">
    <property type="entry name" value="TRNA DIMETHYLALLYLTRANSFERASE"/>
    <property type="match status" value="1"/>
</dbReference>
<keyword evidence="5 10" id="KW-0819">tRNA processing</keyword>
<comment type="caution">
    <text evidence="10">Lacks conserved residue(s) required for the propagation of feature annotation.</text>
</comment>
<evidence type="ECO:0000256" key="5">
    <source>
        <dbReference type="ARBA" id="ARBA00022694"/>
    </source>
</evidence>
<organism evidence="14 15">
    <name type="scientific">Alistipes onderdonkii</name>
    <dbReference type="NCBI Taxonomy" id="328813"/>
    <lineage>
        <taxon>Bacteria</taxon>
        <taxon>Pseudomonadati</taxon>
        <taxon>Bacteroidota</taxon>
        <taxon>Bacteroidia</taxon>
        <taxon>Bacteroidales</taxon>
        <taxon>Rikenellaceae</taxon>
        <taxon>Alistipes</taxon>
    </lineage>
</organism>